<name>A0A813YXF3_ADIRI</name>
<accession>A0A813YXF3</accession>
<sequence>MSHNVELSNFQIDVLEEIGYVVASANVYFIEFLKIIHVDLVYSNVRNSSTYKSSTPSVDQLFIWSINSKKIPTSKI</sequence>
<reference evidence="1" key="1">
    <citation type="submission" date="2021-02" db="EMBL/GenBank/DDBJ databases">
        <authorList>
            <person name="Nowell W R."/>
        </authorList>
    </citation>
    <scope>NUCLEOTIDE SEQUENCE</scope>
</reference>
<comment type="caution">
    <text evidence="1">The sequence shown here is derived from an EMBL/GenBank/DDBJ whole genome shotgun (WGS) entry which is preliminary data.</text>
</comment>
<evidence type="ECO:0000313" key="1">
    <source>
        <dbReference type="EMBL" id="CAF0890349.1"/>
    </source>
</evidence>
<proteinExistence type="predicted"/>
<dbReference type="Proteomes" id="UP000663852">
    <property type="component" value="Unassembled WGS sequence"/>
</dbReference>
<organism evidence="1 2">
    <name type="scientific">Adineta ricciae</name>
    <name type="common">Rotifer</name>
    <dbReference type="NCBI Taxonomy" id="249248"/>
    <lineage>
        <taxon>Eukaryota</taxon>
        <taxon>Metazoa</taxon>
        <taxon>Spiralia</taxon>
        <taxon>Gnathifera</taxon>
        <taxon>Rotifera</taxon>
        <taxon>Eurotatoria</taxon>
        <taxon>Bdelloidea</taxon>
        <taxon>Adinetida</taxon>
        <taxon>Adinetidae</taxon>
        <taxon>Adineta</taxon>
    </lineage>
</organism>
<dbReference type="EMBL" id="CAJNOJ010000030">
    <property type="protein sequence ID" value="CAF0890349.1"/>
    <property type="molecule type" value="Genomic_DNA"/>
</dbReference>
<dbReference type="AlphaFoldDB" id="A0A813YXF3"/>
<evidence type="ECO:0000313" key="2">
    <source>
        <dbReference type="Proteomes" id="UP000663852"/>
    </source>
</evidence>
<gene>
    <name evidence="1" type="ORF">EDS130_LOCUS9252</name>
</gene>
<protein>
    <submittedName>
        <fullName evidence="1">Uncharacterized protein</fullName>
    </submittedName>
</protein>